<feature type="compositionally biased region" description="Basic and acidic residues" evidence="1">
    <location>
        <begin position="81"/>
        <end position="97"/>
    </location>
</feature>
<evidence type="ECO:0000313" key="4">
    <source>
        <dbReference type="EMBL" id="USR40860.1"/>
    </source>
</evidence>
<sequence>MRHMILTGSLMLALSATAMASQVYKWVDENGVTHFGAQPPQGQQATTINTAAPPPRPTPSEPAPSEPAPSVEELLDPEQAAIDKKVKEDVAKQEAERKKYCETARTNLAQLENNPRLRLDDGGEVRRIDENERQERIADLKKSITENCQ</sequence>
<evidence type="ECO:0000259" key="3">
    <source>
        <dbReference type="Pfam" id="PF13511"/>
    </source>
</evidence>
<protein>
    <submittedName>
        <fullName evidence="4">DUF4124 domain-containing protein</fullName>
    </submittedName>
</protein>
<evidence type="ECO:0000256" key="2">
    <source>
        <dbReference type="SAM" id="SignalP"/>
    </source>
</evidence>
<dbReference type="GeneID" id="300080368"/>
<dbReference type="Proteomes" id="UP001054897">
    <property type="component" value="Chromosome"/>
</dbReference>
<dbReference type="RefSeq" id="WP_129483968.1">
    <property type="nucleotide sequence ID" value="NZ_CP099397.1"/>
</dbReference>
<feature type="compositionally biased region" description="Pro residues" evidence="1">
    <location>
        <begin position="52"/>
        <end position="67"/>
    </location>
</feature>
<feature type="domain" description="DUF4124" evidence="3">
    <location>
        <begin position="10"/>
        <end position="63"/>
    </location>
</feature>
<evidence type="ECO:0000313" key="5">
    <source>
        <dbReference type="Proteomes" id="UP001054897"/>
    </source>
</evidence>
<gene>
    <name evidence="4" type="ORF">L1F06_005295</name>
</gene>
<dbReference type="EMBL" id="CP099397">
    <property type="protein sequence ID" value="USR40860.1"/>
    <property type="molecule type" value="Genomic_DNA"/>
</dbReference>
<evidence type="ECO:0000256" key="1">
    <source>
        <dbReference type="SAM" id="MobiDB-lite"/>
    </source>
</evidence>
<dbReference type="InterPro" id="IPR025392">
    <property type="entry name" value="DUF4124"/>
</dbReference>
<reference evidence="4" key="1">
    <citation type="submission" date="2022-06" db="EMBL/GenBank/DDBJ databases">
        <title>Complete genome of Pseudomonas hydrolytica DSWY01T.</title>
        <authorList>
            <person name="Jung J."/>
            <person name="Jeon C.O."/>
        </authorList>
    </citation>
    <scope>NUCLEOTIDE SEQUENCE</scope>
    <source>
        <strain evidence="4">DSWY01</strain>
    </source>
</reference>
<keyword evidence="2" id="KW-0732">Signal</keyword>
<keyword evidence="5" id="KW-1185">Reference proteome</keyword>
<organism evidence="4 5">
    <name type="scientific">Ectopseudomonas hydrolytica</name>
    <dbReference type="NCBI Taxonomy" id="2493633"/>
    <lineage>
        <taxon>Bacteria</taxon>
        <taxon>Pseudomonadati</taxon>
        <taxon>Pseudomonadota</taxon>
        <taxon>Gammaproteobacteria</taxon>
        <taxon>Pseudomonadales</taxon>
        <taxon>Pseudomonadaceae</taxon>
        <taxon>Ectopseudomonas</taxon>
    </lineage>
</organism>
<feature type="region of interest" description="Disordered" evidence="1">
    <location>
        <begin position="35"/>
        <end position="97"/>
    </location>
</feature>
<proteinExistence type="predicted"/>
<feature type="signal peptide" evidence="2">
    <location>
        <begin position="1"/>
        <end position="20"/>
    </location>
</feature>
<feature type="compositionally biased region" description="Polar residues" evidence="1">
    <location>
        <begin position="40"/>
        <end position="50"/>
    </location>
</feature>
<name>A0ABY5AAX6_9GAMM</name>
<accession>A0ABY5AAX6</accession>
<feature type="chain" id="PRO_5045936128" evidence="2">
    <location>
        <begin position="21"/>
        <end position="149"/>
    </location>
</feature>
<dbReference type="Pfam" id="PF13511">
    <property type="entry name" value="DUF4124"/>
    <property type="match status" value="1"/>
</dbReference>